<evidence type="ECO:0000313" key="9">
    <source>
        <dbReference type="EMBL" id="ASF48634.1"/>
    </source>
</evidence>
<keyword evidence="4 7" id="KW-0472">Membrane</keyword>
<evidence type="ECO:0000256" key="4">
    <source>
        <dbReference type="ARBA" id="ARBA00023136"/>
    </source>
</evidence>
<dbReference type="PANTHER" id="PTHR12763">
    <property type="match status" value="1"/>
</dbReference>
<evidence type="ECO:0000256" key="1">
    <source>
        <dbReference type="ARBA" id="ARBA00004167"/>
    </source>
</evidence>
<accession>A0A1Z4C5A2</accession>
<evidence type="ECO:0000256" key="3">
    <source>
        <dbReference type="ARBA" id="ARBA00022989"/>
    </source>
</evidence>
<dbReference type="SUPFAM" id="SSF46565">
    <property type="entry name" value="Chaperone J-domain"/>
    <property type="match status" value="1"/>
</dbReference>
<dbReference type="EMBL" id="CP022129">
    <property type="protein sequence ID" value="ASF48634.1"/>
    <property type="molecule type" value="Genomic_DNA"/>
</dbReference>
<dbReference type="AlphaFoldDB" id="A0A1Z4C5A2"/>
<dbReference type="InterPro" id="IPR036869">
    <property type="entry name" value="J_dom_sf"/>
</dbReference>
<keyword evidence="2 7" id="KW-0812">Transmembrane</keyword>
<keyword evidence="3 7" id="KW-1133">Transmembrane helix</keyword>
<dbReference type="KEGG" id="mpsy:CEK71_03890"/>
<evidence type="ECO:0000256" key="7">
    <source>
        <dbReference type="SAM" id="Phobius"/>
    </source>
</evidence>
<proteinExistence type="inferred from homology"/>
<gene>
    <name evidence="9" type="ORF">CEK71_03890</name>
</gene>
<dbReference type="PROSITE" id="PS50076">
    <property type="entry name" value="DNAJ_2"/>
    <property type="match status" value="1"/>
</dbReference>
<dbReference type="PANTHER" id="PTHR12763:SF28">
    <property type="entry name" value="GEO10507P1-RELATED"/>
    <property type="match status" value="1"/>
</dbReference>
<dbReference type="CDD" id="cd06257">
    <property type="entry name" value="DnaJ"/>
    <property type="match status" value="1"/>
</dbReference>
<dbReference type="RefSeq" id="WP_088621495.1">
    <property type="nucleotide sequence ID" value="NZ_CP022129.1"/>
</dbReference>
<dbReference type="InterPro" id="IPR001623">
    <property type="entry name" value="DnaJ_domain"/>
</dbReference>
<protein>
    <submittedName>
        <fullName evidence="9">Molecular chaperone DnaJ</fullName>
    </submittedName>
</protein>
<dbReference type="PRINTS" id="PR00625">
    <property type="entry name" value="JDOMAIN"/>
</dbReference>
<feature type="transmembrane region" description="Helical" evidence="7">
    <location>
        <begin position="35"/>
        <end position="68"/>
    </location>
</feature>
<keyword evidence="5" id="KW-0143">Chaperone</keyword>
<dbReference type="Proteomes" id="UP000197019">
    <property type="component" value="Chromosome"/>
</dbReference>
<dbReference type="GO" id="GO:0016020">
    <property type="term" value="C:membrane"/>
    <property type="evidence" value="ECO:0007669"/>
    <property type="project" value="UniProtKB-SubCell"/>
</dbReference>
<evidence type="ECO:0000256" key="6">
    <source>
        <dbReference type="ARBA" id="ARBA00038105"/>
    </source>
</evidence>
<evidence type="ECO:0000256" key="2">
    <source>
        <dbReference type="ARBA" id="ARBA00022692"/>
    </source>
</evidence>
<feature type="domain" description="J" evidence="8">
    <location>
        <begin position="111"/>
        <end position="162"/>
    </location>
</feature>
<dbReference type="Pfam" id="PF00226">
    <property type="entry name" value="DnaJ"/>
    <property type="match status" value="1"/>
</dbReference>
<dbReference type="SMART" id="SM00271">
    <property type="entry name" value="DnaJ"/>
    <property type="match status" value="1"/>
</dbReference>
<reference evidence="9 10" key="1">
    <citation type="submission" date="2017-06" db="EMBL/GenBank/DDBJ databases">
        <title>Genome Sequencing of the methanotroph Methylovulum psychrotolerants str. HV10-M2 isolated from a high-altitude environment.</title>
        <authorList>
            <person name="Mateos-Rivera A."/>
        </authorList>
    </citation>
    <scope>NUCLEOTIDE SEQUENCE [LARGE SCALE GENOMIC DNA]</scope>
    <source>
        <strain evidence="9 10">HV10_M2</strain>
    </source>
</reference>
<evidence type="ECO:0000256" key="5">
    <source>
        <dbReference type="ARBA" id="ARBA00023186"/>
    </source>
</evidence>
<dbReference type="FunFam" id="1.10.287.110:FF:000001">
    <property type="entry name" value="Import inner membrane translocase subunit tim14"/>
    <property type="match status" value="1"/>
</dbReference>
<comment type="subcellular location">
    <subcellularLocation>
        <location evidence="1">Membrane</location>
        <topology evidence="1">Single-pass membrane protein</topology>
    </subcellularLocation>
</comment>
<comment type="similarity">
    <text evidence="6">Belongs to the TIM14 family.</text>
</comment>
<name>A0A1Z4C5A2_9GAMM</name>
<sequence length="162" mass="17549">MIRIIFLLLLAIIGYFALRGSLKKAFPPGRRPTRSLIWGLCGGGLLLLALTGNLNALAAFITLIAALLLRLMPLLTAILPHLHRFWTQQGGGQGQHSAHSARPKGGMSHDEAYEILGLKPGATEPDILAAHRRLMLKNHPDRGGSDYLAAKINLAKKTLLNP</sequence>
<evidence type="ECO:0000259" key="8">
    <source>
        <dbReference type="PROSITE" id="PS50076"/>
    </source>
</evidence>
<dbReference type="Gene3D" id="1.10.287.110">
    <property type="entry name" value="DnaJ domain"/>
    <property type="match status" value="1"/>
</dbReference>
<organism evidence="9 10">
    <name type="scientific">Methylovulum psychrotolerans</name>
    <dbReference type="NCBI Taxonomy" id="1704499"/>
    <lineage>
        <taxon>Bacteria</taxon>
        <taxon>Pseudomonadati</taxon>
        <taxon>Pseudomonadota</taxon>
        <taxon>Gammaproteobacteria</taxon>
        <taxon>Methylococcales</taxon>
        <taxon>Methylococcaceae</taxon>
        <taxon>Methylovulum</taxon>
    </lineage>
</organism>
<evidence type="ECO:0000313" key="10">
    <source>
        <dbReference type="Proteomes" id="UP000197019"/>
    </source>
</evidence>
<keyword evidence="10" id="KW-1185">Reference proteome</keyword>